<dbReference type="Proteomes" id="UP000092931">
    <property type="component" value="Chromosome"/>
</dbReference>
<dbReference type="Pfam" id="PF03372">
    <property type="entry name" value="Exo_endo_phos"/>
    <property type="match status" value="1"/>
</dbReference>
<dbReference type="AlphaFoldDB" id="A0A1B1YHX7"/>
<dbReference type="InterPro" id="IPR005135">
    <property type="entry name" value="Endo/exonuclease/phosphatase"/>
</dbReference>
<evidence type="ECO:0000313" key="2">
    <source>
        <dbReference type="EMBL" id="ANX00379.1"/>
    </source>
</evidence>
<name>A0A1B1YHX7_THEST</name>
<proteinExistence type="predicted"/>
<evidence type="ECO:0000313" key="3">
    <source>
        <dbReference type="Proteomes" id="UP000092931"/>
    </source>
</evidence>
<gene>
    <name evidence="2" type="ORF">CSTERLE_01615</name>
</gene>
<dbReference type="GO" id="GO:0004519">
    <property type="term" value="F:endonuclease activity"/>
    <property type="evidence" value="ECO:0007669"/>
    <property type="project" value="UniProtKB-KW"/>
</dbReference>
<evidence type="ECO:0000259" key="1">
    <source>
        <dbReference type="Pfam" id="PF03372"/>
    </source>
</evidence>
<organism evidence="2 3">
    <name type="scientific">Thermoclostridium stercorarium subsp. leptospartum DSM 9219</name>
    <dbReference type="NCBI Taxonomy" id="1346611"/>
    <lineage>
        <taxon>Bacteria</taxon>
        <taxon>Bacillati</taxon>
        <taxon>Bacillota</taxon>
        <taxon>Clostridia</taxon>
        <taxon>Eubacteriales</taxon>
        <taxon>Oscillospiraceae</taxon>
        <taxon>Thermoclostridium</taxon>
    </lineage>
</organism>
<reference evidence="2 3" key="1">
    <citation type="submission" date="2016-02" db="EMBL/GenBank/DDBJ databases">
        <title>Comparison of Clostridium stercorarium subspecies using comparative genomics and transcriptomics.</title>
        <authorList>
            <person name="Schellenberg J."/>
            <person name="Thallinger G."/>
            <person name="Levin D.B."/>
            <person name="Zhang X."/>
            <person name="Alvare G."/>
            <person name="Fristensky B."/>
            <person name="Sparling R."/>
        </authorList>
    </citation>
    <scope>NUCLEOTIDE SEQUENCE [LARGE SCALE GENOMIC DNA]</scope>
    <source>
        <strain evidence="2 3">DSM 9219</strain>
    </source>
</reference>
<feature type="domain" description="Endonuclease/exonuclease/phosphatase" evidence="1">
    <location>
        <begin position="4"/>
        <end position="224"/>
    </location>
</feature>
<keyword evidence="2" id="KW-0255">Endonuclease</keyword>
<dbReference type="Gene3D" id="3.60.10.10">
    <property type="entry name" value="Endonuclease/exonuclease/phosphatase"/>
    <property type="match status" value="1"/>
</dbReference>
<accession>A0A1B1YHX7</accession>
<dbReference type="EMBL" id="CP014673">
    <property type="protein sequence ID" value="ANX00379.1"/>
    <property type="molecule type" value="Genomic_DNA"/>
</dbReference>
<sequence length="238" mass="28391">MLIISWNCSGAFRKKFKQIIEYDCDVMIIQECENPNEVQFPKEFESLMPHFIWVGDNKNKGLAVFSKYKLKDNLWDSGGNKYFISCRVNDSFHILGVWCHYANSPTFGYIGQMWKYLQLNKDNIRDKDIIIGGDFNSNRMWDVWDRWWNHSDVFNELKELGIKSLYHLYYNEEQGKETRPTLYHRKNTEKAYHVDYILASKTFYNSLSKFEIGNPQKWLSASDHMPIFVEIKTNKYVL</sequence>
<dbReference type="RefSeq" id="WP_065820521.1">
    <property type="nucleotide sequence ID" value="NZ_CP014673.1"/>
</dbReference>
<keyword evidence="2" id="KW-0540">Nuclease</keyword>
<dbReference type="SUPFAM" id="SSF56219">
    <property type="entry name" value="DNase I-like"/>
    <property type="match status" value="1"/>
</dbReference>
<keyword evidence="2" id="KW-0378">Hydrolase</keyword>
<dbReference type="InterPro" id="IPR036691">
    <property type="entry name" value="Endo/exonu/phosph_ase_sf"/>
</dbReference>
<protein>
    <submittedName>
        <fullName evidence="2">Endonuclease</fullName>
    </submittedName>
</protein>